<organism evidence="1">
    <name type="scientific">uncultured Caudovirales phage</name>
    <dbReference type="NCBI Taxonomy" id="2100421"/>
    <lineage>
        <taxon>Viruses</taxon>
        <taxon>Duplodnaviria</taxon>
        <taxon>Heunggongvirae</taxon>
        <taxon>Uroviricota</taxon>
        <taxon>Caudoviricetes</taxon>
        <taxon>Peduoviridae</taxon>
        <taxon>Maltschvirus</taxon>
        <taxon>Maltschvirus maltsch</taxon>
    </lineage>
</organism>
<name>A0A6J5PJL6_9CAUD</name>
<protein>
    <submittedName>
        <fullName evidence="1">Uncharacterized protein</fullName>
    </submittedName>
</protein>
<gene>
    <name evidence="1" type="ORF">UFOVP929_35</name>
</gene>
<dbReference type="EMBL" id="LR796871">
    <property type="protein sequence ID" value="CAB4171979.1"/>
    <property type="molecule type" value="Genomic_DNA"/>
</dbReference>
<sequence>MTSRPAPADRDKGSAKRIVAKQNKVNKIVQSGTQKASAMGARPSAVKKFLKKYSQGMQ</sequence>
<proteinExistence type="predicted"/>
<accession>A0A6J5PJL6</accession>
<reference evidence="1" key="1">
    <citation type="submission" date="2020-05" db="EMBL/GenBank/DDBJ databases">
        <authorList>
            <person name="Chiriac C."/>
            <person name="Salcher M."/>
            <person name="Ghai R."/>
            <person name="Kavagutti S V."/>
        </authorList>
    </citation>
    <scope>NUCLEOTIDE SEQUENCE</scope>
</reference>
<evidence type="ECO:0000313" key="1">
    <source>
        <dbReference type="EMBL" id="CAB4171979.1"/>
    </source>
</evidence>